<feature type="disulfide bond" evidence="19">
    <location>
        <begin position="145"/>
        <end position="345"/>
    </location>
</feature>
<dbReference type="Proteomes" id="UP001341281">
    <property type="component" value="Chromosome 03"/>
</dbReference>
<evidence type="ECO:0000256" key="15">
    <source>
        <dbReference type="PIRSR" id="PIRSR600823-1"/>
    </source>
</evidence>
<evidence type="ECO:0000256" key="20">
    <source>
        <dbReference type="SAM" id="SignalP"/>
    </source>
</evidence>
<feature type="binding site" evidence="17">
    <location>
        <position position="220"/>
    </location>
    <ligand>
        <name>Ca(2+)</name>
        <dbReference type="ChEBI" id="CHEBI:29108"/>
        <label>2</label>
    </ligand>
</feature>
<reference evidence="22 23" key="1">
    <citation type="submission" date="2024-02" db="EMBL/GenBank/DDBJ databases">
        <title>High-quality chromosome-scale genome assembly of Pensacola bahiagrass (Paspalum notatum Flugge var. saurae).</title>
        <authorList>
            <person name="Vega J.M."/>
            <person name="Podio M."/>
            <person name="Orjuela J."/>
            <person name="Siena L.A."/>
            <person name="Pessino S.C."/>
            <person name="Combes M.C."/>
            <person name="Mariac C."/>
            <person name="Albertini E."/>
            <person name="Pupilli F."/>
            <person name="Ortiz J.P.A."/>
            <person name="Leblanc O."/>
        </authorList>
    </citation>
    <scope>NUCLEOTIDE SEQUENCE [LARGE SCALE GENOMIC DNA]</scope>
    <source>
        <strain evidence="22">R1</strain>
        <tissue evidence="22">Leaf</tissue>
    </source>
</reference>
<evidence type="ECO:0000256" key="5">
    <source>
        <dbReference type="ARBA" id="ARBA00022525"/>
    </source>
</evidence>
<keyword evidence="13" id="KW-0325">Glycoprotein</keyword>
<protein>
    <recommendedName>
        <fullName evidence="4">peroxidase</fullName>
        <ecNumber evidence="4">1.11.1.7</ecNumber>
    </recommendedName>
</protein>
<dbReference type="PROSITE" id="PS00435">
    <property type="entry name" value="PEROXIDASE_1"/>
    <property type="match status" value="3"/>
</dbReference>
<evidence type="ECO:0000256" key="17">
    <source>
        <dbReference type="PIRSR" id="PIRSR600823-3"/>
    </source>
</evidence>
<dbReference type="FunFam" id="1.10.420.10:FF:000006">
    <property type="entry name" value="Peroxidase"/>
    <property type="match status" value="3"/>
</dbReference>
<feature type="binding site" evidence="17">
    <location>
        <position position="277"/>
    </location>
    <ligand>
        <name>Ca(2+)</name>
        <dbReference type="ChEBI" id="CHEBI:29108"/>
        <label>2</label>
    </ligand>
</feature>
<evidence type="ECO:0000256" key="12">
    <source>
        <dbReference type="ARBA" id="ARBA00023157"/>
    </source>
</evidence>
<feature type="binding site" evidence="17">
    <location>
        <position position="97"/>
    </location>
    <ligand>
        <name>Ca(2+)</name>
        <dbReference type="ChEBI" id="CHEBI:29108"/>
        <label>1</label>
    </ligand>
</feature>
<feature type="binding site" evidence="17">
    <location>
        <position position="272"/>
    </location>
    <ligand>
        <name>Ca(2+)</name>
        <dbReference type="ChEBI" id="CHEBI:29108"/>
        <label>2</label>
    </ligand>
</feature>
<dbReference type="InterPro" id="IPR010255">
    <property type="entry name" value="Haem_peroxidase_sf"/>
</dbReference>
<comment type="similarity">
    <text evidence="3">Belongs to the peroxidase family. Ascorbate peroxidase subfamily.</text>
</comment>
<accession>A0AAQ3T5B5</accession>
<comment type="cofactor">
    <cofactor evidence="17">
        <name>heme b</name>
        <dbReference type="ChEBI" id="CHEBI:60344"/>
    </cofactor>
    <text evidence="17">Binds 1 heme b (iron(II)-protoporphyrin IX) group per subunit.</text>
</comment>
<dbReference type="PROSITE" id="PS00436">
    <property type="entry name" value="PEROXIDASE_2"/>
    <property type="match status" value="3"/>
</dbReference>
<comment type="cofactor">
    <cofactor evidence="17">
        <name>Ca(2+)</name>
        <dbReference type="ChEBI" id="CHEBI:29108"/>
    </cofactor>
    <text evidence="17">Binds 2 calcium ions per subunit.</text>
</comment>
<organism evidence="22 23">
    <name type="scientific">Paspalum notatum var. saurae</name>
    <dbReference type="NCBI Taxonomy" id="547442"/>
    <lineage>
        <taxon>Eukaryota</taxon>
        <taxon>Viridiplantae</taxon>
        <taxon>Streptophyta</taxon>
        <taxon>Embryophyta</taxon>
        <taxon>Tracheophyta</taxon>
        <taxon>Spermatophyta</taxon>
        <taxon>Magnoliopsida</taxon>
        <taxon>Liliopsida</taxon>
        <taxon>Poales</taxon>
        <taxon>Poaceae</taxon>
        <taxon>PACMAD clade</taxon>
        <taxon>Panicoideae</taxon>
        <taxon>Andropogonodae</taxon>
        <taxon>Paspaleae</taxon>
        <taxon>Paspalinae</taxon>
        <taxon>Paspalum</taxon>
    </lineage>
</organism>
<dbReference type="SUPFAM" id="SSF48113">
    <property type="entry name" value="Heme-dependent peroxidases"/>
    <property type="match status" value="3"/>
</dbReference>
<dbReference type="InterPro" id="IPR000823">
    <property type="entry name" value="Peroxidase_pln"/>
</dbReference>
<comment type="subcellular location">
    <subcellularLocation>
        <location evidence="2">Secreted</location>
    </subcellularLocation>
</comment>
<evidence type="ECO:0000256" key="14">
    <source>
        <dbReference type="ARBA" id="ARBA00023324"/>
    </source>
</evidence>
<keyword evidence="6" id="KW-0575">Peroxidase</keyword>
<evidence type="ECO:0000256" key="2">
    <source>
        <dbReference type="ARBA" id="ARBA00004613"/>
    </source>
</evidence>
<keyword evidence="23" id="KW-1185">Reference proteome</keyword>
<dbReference type="InterPro" id="IPR033905">
    <property type="entry name" value="Secretory_peroxidase"/>
</dbReference>
<dbReference type="GO" id="GO:0042744">
    <property type="term" value="P:hydrogen peroxide catabolic process"/>
    <property type="evidence" value="ECO:0007669"/>
    <property type="project" value="UniProtKB-KW"/>
</dbReference>
<feature type="binding site" evidence="17">
    <location>
        <position position="93"/>
    </location>
    <ligand>
        <name>Ca(2+)</name>
        <dbReference type="ChEBI" id="CHEBI:29108"/>
        <label>1</label>
    </ligand>
</feature>
<evidence type="ECO:0000259" key="21">
    <source>
        <dbReference type="PROSITE" id="PS50873"/>
    </source>
</evidence>
<dbReference type="AlphaFoldDB" id="A0AAQ3T5B5"/>
<evidence type="ECO:0000256" key="16">
    <source>
        <dbReference type="PIRSR" id="PIRSR600823-2"/>
    </source>
</evidence>
<evidence type="ECO:0000313" key="22">
    <source>
        <dbReference type="EMBL" id="WVZ66841.1"/>
    </source>
</evidence>
<keyword evidence="5" id="KW-0964">Secreted</keyword>
<feature type="chain" id="PRO_5043035553" description="peroxidase" evidence="20">
    <location>
        <begin position="21"/>
        <end position="972"/>
    </location>
</feature>
<evidence type="ECO:0000256" key="1">
    <source>
        <dbReference type="ARBA" id="ARBA00000189"/>
    </source>
</evidence>
<evidence type="ECO:0000256" key="4">
    <source>
        <dbReference type="ARBA" id="ARBA00012313"/>
    </source>
</evidence>
<dbReference type="Gene3D" id="1.10.520.10">
    <property type="match status" value="3"/>
</dbReference>
<comment type="catalytic activity">
    <reaction evidence="1">
        <text>2 a phenolic donor + H2O2 = 2 a phenolic radical donor + 2 H2O</text>
        <dbReference type="Rhea" id="RHEA:56136"/>
        <dbReference type="ChEBI" id="CHEBI:15377"/>
        <dbReference type="ChEBI" id="CHEBI:16240"/>
        <dbReference type="ChEBI" id="CHEBI:139520"/>
        <dbReference type="ChEBI" id="CHEBI:139521"/>
        <dbReference type="EC" id="1.11.1.7"/>
    </reaction>
</comment>
<keyword evidence="8 17" id="KW-0479">Metal-binding</keyword>
<evidence type="ECO:0000256" key="6">
    <source>
        <dbReference type="ARBA" id="ARBA00022559"/>
    </source>
</evidence>
<keyword evidence="20" id="KW-0732">Signal</keyword>
<dbReference type="PRINTS" id="PR00458">
    <property type="entry name" value="PEROXIDASE"/>
</dbReference>
<feature type="binding site" evidence="17">
    <location>
        <position position="99"/>
    </location>
    <ligand>
        <name>Ca(2+)</name>
        <dbReference type="ChEBI" id="CHEBI:29108"/>
        <label>1</label>
    </ligand>
</feature>
<dbReference type="Pfam" id="PF00141">
    <property type="entry name" value="peroxidase"/>
    <property type="match status" value="3"/>
</dbReference>
<dbReference type="PANTHER" id="PTHR31235">
    <property type="entry name" value="PEROXIDASE 25-RELATED"/>
    <property type="match status" value="1"/>
</dbReference>
<dbReference type="GO" id="GO:0140825">
    <property type="term" value="F:lactoperoxidase activity"/>
    <property type="evidence" value="ECO:0007669"/>
    <property type="project" value="UniProtKB-EC"/>
</dbReference>
<gene>
    <name evidence="22" type="ORF">U9M48_016007</name>
</gene>
<feature type="binding site" evidence="17">
    <location>
        <position position="95"/>
    </location>
    <ligand>
        <name>Ca(2+)</name>
        <dbReference type="ChEBI" id="CHEBI:29108"/>
        <label>1</label>
    </ligand>
</feature>
<sequence>MATRLVGVLVLLALLGAATAQVPAYKAAAPAPSSPPVPPPPAAPTPPTLKVGYYARSCPRAEYIVRQAVRNATNVNPGLGAGLIRMAFHDCFVQGCDASVLLDPTPANPRPEKLGPPNFPSLRGFDVVDAAKAALEKACPGVVSCADVVQFAARDAASILSGGRVYYKLPAGRFDGRVSLDNETLAFLPPPSFNLSRLVANFQLKGLGVDDLVVLSGAHTVGRSHCSSFVSNRIDSTPPSDMNPALAAVLKSECPANPNFTNDPTVVQDVVTANRMDNQYYKNVLSHNVLFVSDAALLTSRQTAKKVAENAVVPNRWEAKFAKAMVKMSRLDIKTAANGEIRKNCRKMARLLGVLMMLVAMLGGATTAASPPPPTQTLTAGPPLRFGFYKNSCPRAEVIVREAVWNATTVNPGAGAGLIRMAFHDCFVQGCDASVLLDPTPANPRPEKLGPPNFPSLRGFEVIDAAKAALEQACPGTVSCADIVQFAARDAAFFLSGFRVNYRLPAGRLDGRVSLENETLAFLPPPSFDLSQLIGSFSAKGLSVDDLVVLSGAHTVGRSHCSSFVSDRLSSTPPSDINPGLAAVLKRQCPANPNFTDDPTVVQDVATPDRLDSQYYKNVLNHKVLFTSDAALLSSRHTATKVVQNAFIPGKWEKKFAKAMVRMAAIDVKTAAANGGEIRSNCRVEIVRGVVVKAVTQNPGIGAGLIRMLFHDCFVEGCDASVLLDPTTANPQPEKLAPPNNPSLRGFEVIDAAKAALEAACPGTVSCADVVAFAARDASAALSGGRADFAMPAGRRDGRASLASDALQSLPPPTFTLSQLAARFAAKGLDADDLVVLSGAHTVGASHCSSFVNGGRLNASASDMNPALAASLRQQCPASPNATDDPTVVQDVVTPNALDSQYYRNVLARNVLFTSDDELLKSSQTAAAVVLNAFVPGLWEQKFKAAMVKMAGIQVKTGTNDGEIRRNCRAIN</sequence>
<evidence type="ECO:0000256" key="18">
    <source>
        <dbReference type="PIRSR" id="PIRSR600823-4"/>
    </source>
</evidence>
<feature type="site" description="Transition state stabilizer" evidence="18">
    <location>
        <position position="85"/>
    </location>
</feature>
<dbReference type="FunFam" id="1.10.520.10:FF:000028">
    <property type="entry name" value="Peroxidase"/>
    <property type="match status" value="2"/>
</dbReference>
<feature type="binding site" description="axial binding residue" evidence="17">
    <location>
        <position position="219"/>
    </location>
    <ligand>
        <name>heme b</name>
        <dbReference type="ChEBI" id="CHEBI:60344"/>
    </ligand>
    <ligandPart>
        <name>Fe</name>
        <dbReference type="ChEBI" id="CHEBI:18248"/>
    </ligandPart>
</feature>
<dbReference type="PROSITE" id="PS50873">
    <property type="entry name" value="PEROXIDASE_4"/>
    <property type="match status" value="3"/>
</dbReference>
<dbReference type="InterPro" id="IPR019794">
    <property type="entry name" value="Peroxidases_AS"/>
</dbReference>
<keyword evidence="12 19" id="KW-1015">Disulfide bond</keyword>
<dbReference type="EC" id="1.11.1.7" evidence="4"/>
<dbReference type="GO" id="GO:0046872">
    <property type="term" value="F:metal ion binding"/>
    <property type="evidence" value="ECO:0007669"/>
    <property type="project" value="UniProtKB-KW"/>
</dbReference>
<name>A0AAQ3T5B5_PASNO</name>
<feature type="disulfide bond" evidence="19">
    <location>
        <begin position="91"/>
        <end position="96"/>
    </location>
</feature>
<feature type="binding site" evidence="17">
    <location>
        <position position="269"/>
    </location>
    <ligand>
        <name>Ca(2+)</name>
        <dbReference type="ChEBI" id="CHEBI:29108"/>
        <label>2</label>
    </ligand>
</feature>
<dbReference type="FunFam" id="1.10.520.10:FF:000039">
    <property type="entry name" value="Os07g0639500 protein"/>
    <property type="match status" value="1"/>
</dbReference>
<feature type="active site" description="Proton acceptor" evidence="15">
    <location>
        <position position="89"/>
    </location>
</feature>
<evidence type="ECO:0000256" key="8">
    <source>
        <dbReference type="ARBA" id="ARBA00022723"/>
    </source>
</evidence>
<dbReference type="CDD" id="cd00693">
    <property type="entry name" value="secretory_peroxidase"/>
    <property type="match status" value="3"/>
</dbReference>
<keyword evidence="14" id="KW-0376">Hydrogen peroxide</keyword>
<dbReference type="GO" id="GO:0006979">
    <property type="term" value="P:response to oxidative stress"/>
    <property type="evidence" value="ECO:0007669"/>
    <property type="project" value="InterPro"/>
</dbReference>
<feature type="binding site" evidence="17">
    <location>
        <position position="90"/>
    </location>
    <ligand>
        <name>Ca(2+)</name>
        <dbReference type="ChEBI" id="CHEBI:29108"/>
        <label>1</label>
    </ligand>
</feature>
<feature type="signal peptide" evidence="20">
    <location>
        <begin position="1"/>
        <end position="20"/>
    </location>
</feature>
<feature type="binding site" evidence="16">
    <location>
        <position position="189"/>
    </location>
    <ligand>
        <name>substrate</name>
    </ligand>
</feature>
<evidence type="ECO:0000256" key="11">
    <source>
        <dbReference type="ARBA" id="ARBA00023004"/>
    </source>
</evidence>
<dbReference type="GO" id="GO:0005576">
    <property type="term" value="C:extracellular region"/>
    <property type="evidence" value="ECO:0007669"/>
    <property type="project" value="UniProtKB-SubCell"/>
</dbReference>
<feature type="domain" description="Plant heme peroxidase family profile" evidence="21">
    <location>
        <begin position="48"/>
        <end position="349"/>
    </location>
</feature>
<dbReference type="Gene3D" id="1.10.420.10">
    <property type="entry name" value="Peroxidase, domain 2"/>
    <property type="match status" value="3"/>
</dbReference>
<evidence type="ECO:0000256" key="7">
    <source>
        <dbReference type="ARBA" id="ARBA00022617"/>
    </source>
</evidence>
<dbReference type="InterPro" id="IPR019793">
    <property type="entry name" value="Peroxidases_heam-ligand_BS"/>
</dbReference>
<dbReference type="GO" id="GO:0020037">
    <property type="term" value="F:heme binding"/>
    <property type="evidence" value="ECO:0007669"/>
    <property type="project" value="InterPro"/>
</dbReference>
<feature type="domain" description="Plant heme peroxidase family profile" evidence="21">
    <location>
        <begin position="383"/>
        <end position="686"/>
    </location>
</feature>
<keyword evidence="7" id="KW-0349">Heme</keyword>
<evidence type="ECO:0000313" key="23">
    <source>
        <dbReference type="Proteomes" id="UP001341281"/>
    </source>
</evidence>
<dbReference type="PRINTS" id="PR00461">
    <property type="entry name" value="PLPEROXIDASE"/>
</dbReference>
<keyword evidence="11 17" id="KW-0408">Iron</keyword>
<dbReference type="InterPro" id="IPR002016">
    <property type="entry name" value="Haem_peroxidase"/>
</dbReference>
<evidence type="ECO:0000256" key="13">
    <source>
        <dbReference type="ARBA" id="ARBA00023180"/>
    </source>
</evidence>
<feature type="binding site" evidence="17">
    <location>
        <position position="112"/>
    </location>
    <ligand>
        <name>Ca(2+)</name>
        <dbReference type="ChEBI" id="CHEBI:29108"/>
        <label>1</label>
    </ligand>
</feature>
<keyword evidence="10" id="KW-0560">Oxidoreductase</keyword>
<keyword evidence="9 17" id="KW-0106">Calcium</keyword>
<evidence type="ECO:0000256" key="3">
    <source>
        <dbReference type="ARBA" id="ARBA00006873"/>
    </source>
</evidence>
<evidence type="ECO:0000256" key="19">
    <source>
        <dbReference type="PIRSR" id="PIRSR600823-5"/>
    </source>
</evidence>
<dbReference type="EMBL" id="CP144747">
    <property type="protein sequence ID" value="WVZ66841.1"/>
    <property type="molecule type" value="Genomic_DNA"/>
</dbReference>
<evidence type="ECO:0000256" key="9">
    <source>
        <dbReference type="ARBA" id="ARBA00022837"/>
    </source>
</evidence>
<evidence type="ECO:0000256" key="10">
    <source>
        <dbReference type="ARBA" id="ARBA00023002"/>
    </source>
</evidence>
<feature type="disulfide bond" evidence="19">
    <location>
        <begin position="226"/>
        <end position="254"/>
    </location>
</feature>
<proteinExistence type="inferred from homology"/>
<feature type="domain" description="Plant heme peroxidase family profile" evidence="21">
    <location>
        <begin position="685"/>
        <end position="972"/>
    </location>
</feature>
<feature type="disulfide bond" evidence="19">
    <location>
        <begin position="58"/>
        <end position="139"/>
    </location>
</feature>